<dbReference type="RefSeq" id="WP_116725932.1">
    <property type="nucleotide sequence ID" value="NZ_QCZI01000026.1"/>
</dbReference>
<reference evidence="4 5" key="1">
    <citation type="submission" date="2018-04" db="EMBL/GenBank/DDBJ databases">
        <title>Flavobacterium sp. nov., isolated from glacier ice.</title>
        <authorList>
            <person name="Liu Q."/>
            <person name="Xin Y.-H."/>
        </authorList>
    </citation>
    <scope>NUCLEOTIDE SEQUENCE [LARGE SCALE GENOMIC DNA]</scope>
    <source>
        <strain evidence="4 5">RB1R5</strain>
    </source>
</reference>
<evidence type="ECO:0000313" key="5">
    <source>
        <dbReference type="Proteomes" id="UP000245449"/>
    </source>
</evidence>
<evidence type="ECO:0000259" key="3">
    <source>
        <dbReference type="Pfam" id="PF18962"/>
    </source>
</evidence>
<comment type="caution">
    <text evidence="4">The sequence shown here is derived from an EMBL/GenBank/DDBJ whole genome shotgun (WGS) entry which is preliminary data.</text>
</comment>
<feature type="signal peptide" evidence="2">
    <location>
        <begin position="1"/>
        <end position="19"/>
    </location>
</feature>
<evidence type="ECO:0000256" key="2">
    <source>
        <dbReference type="SAM" id="SignalP"/>
    </source>
</evidence>
<feature type="domain" description="Secretion system C-terminal sorting" evidence="3">
    <location>
        <begin position="340"/>
        <end position="411"/>
    </location>
</feature>
<dbReference type="EMBL" id="QCZI01000026">
    <property type="protein sequence ID" value="PWA03906.1"/>
    <property type="molecule type" value="Genomic_DNA"/>
</dbReference>
<dbReference type="InterPro" id="IPR026444">
    <property type="entry name" value="Secre_tail"/>
</dbReference>
<dbReference type="OrthoDB" id="626902at2"/>
<dbReference type="AlphaFoldDB" id="A0A2U1JFL2"/>
<dbReference type="InterPro" id="IPR029062">
    <property type="entry name" value="Class_I_gatase-like"/>
</dbReference>
<gene>
    <name evidence="4" type="ORF">DB895_13695</name>
</gene>
<accession>A0A2U1JFL2</accession>
<evidence type="ECO:0000313" key="4">
    <source>
        <dbReference type="EMBL" id="PWA03906.1"/>
    </source>
</evidence>
<dbReference type="SUPFAM" id="SSF52317">
    <property type="entry name" value="Class I glutamine amidotransferase-like"/>
    <property type="match status" value="1"/>
</dbReference>
<organism evidence="4 5">
    <name type="scientific">Flavobacterium psychrotolerans</name>
    <dbReference type="NCBI Taxonomy" id="2169410"/>
    <lineage>
        <taxon>Bacteria</taxon>
        <taxon>Pseudomonadati</taxon>
        <taxon>Bacteroidota</taxon>
        <taxon>Flavobacteriia</taxon>
        <taxon>Flavobacteriales</taxon>
        <taxon>Flavobacteriaceae</taxon>
        <taxon>Flavobacterium</taxon>
    </lineage>
</organism>
<dbReference type="Gene3D" id="3.40.50.880">
    <property type="match status" value="1"/>
</dbReference>
<keyword evidence="1 2" id="KW-0732">Signal</keyword>
<name>A0A2U1JFL2_9FLAO</name>
<keyword evidence="5" id="KW-1185">Reference proteome</keyword>
<evidence type="ECO:0000256" key="1">
    <source>
        <dbReference type="ARBA" id="ARBA00022729"/>
    </source>
</evidence>
<protein>
    <recommendedName>
        <fullName evidence="3">Secretion system C-terminal sorting domain-containing protein</fullName>
    </recommendedName>
</protein>
<proteinExistence type="predicted"/>
<feature type="chain" id="PRO_5015738142" description="Secretion system C-terminal sorting domain-containing protein" evidence="2">
    <location>
        <begin position="20"/>
        <end position="418"/>
    </location>
</feature>
<dbReference type="NCBIfam" id="TIGR04183">
    <property type="entry name" value="Por_Secre_tail"/>
    <property type="match status" value="1"/>
</dbReference>
<dbReference type="Pfam" id="PF18962">
    <property type="entry name" value="Por_Secre_tail"/>
    <property type="match status" value="1"/>
</dbReference>
<dbReference type="Proteomes" id="UP000245449">
    <property type="component" value="Unassembled WGS sequence"/>
</dbReference>
<sequence>MYKTISCLFTLFITFNSNAQTKILFDATKAQMAGNADWVIDADAHNIFFNSTTHLPYTSNGIGASNPQRMPTPAQSGITASTPETYWQGSLSYWAIDCVKKGYTVESLPFNVAITYGNVNNPQDLSNYKVFVVDEPNSLFTAAEKTAIINFVKNGGGLCMISDHDVSDRNFDGYDSPHIWNDLMSDNTVQNNPFGITFDYANFSQTSSNVASILTNPILHGTAGNVTQVKWTSGTTMTLNTTNNSTALGLVFKTGSSKTGLLNTMIASATYQKGKVVAIGDSSIPDDGTGDSNDVLYDGYITDAAGNHQRLLMNSIIWLATSSTLSVENNSLSHFNFSVVPNPIQNKELKINYTLSENEPITVSIFDTLGRTTKTYSYSNNEMGFNTKSISLDNLNAGIYFCKITTASSSNSLPFIIN</sequence>